<dbReference type="SUPFAM" id="SSF52540">
    <property type="entry name" value="P-loop containing nucleoside triphosphate hydrolases"/>
    <property type="match status" value="1"/>
</dbReference>
<dbReference type="GO" id="GO:0046933">
    <property type="term" value="F:proton-transporting ATP synthase activity, rotational mechanism"/>
    <property type="evidence" value="ECO:0007669"/>
    <property type="project" value="UniProtKB-UniRule"/>
</dbReference>
<comment type="subcellular location">
    <subcellularLocation>
        <location evidence="14">Cell membrane</location>
        <topology evidence="14">Peripheral membrane protein</topology>
    </subcellularLocation>
    <subcellularLocation>
        <location evidence="1">Membrane</location>
    </subcellularLocation>
</comment>
<protein>
    <recommendedName>
        <fullName evidence="14">ATP synthase subunit beta</fullName>
        <ecNumber evidence="14">7.1.2.2</ecNumber>
    </recommendedName>
    <alternativeName>
        <fullName evidence="14">ATP synthase F1 sector subunit beta</fullName>
    </alternativeName>
    <alternativeName>
        <fullName evidence="14">F-ATPase subunit beta</fullName>
    </alternativeName>
</protein>
<dbReference type="InterPro" id="IPR020003">
    <property type="entry name" value="ATPase_a/bsu_AS"/>
</dbReference>
<evidence type="ECO:0000256" key="10">
    <source>
        <dbReference type="ARBA" id="ARBA00023196"/>
    </source>
</evidence>
<dbReference type="FunFam" id="2.40.10.170:FF:000005">
    <property type="entry name" value="ATP synthase subunit beta"/>
    <property type="match status" value="1"/>
</dbReference>
<keyword evidence="10 14" id="KW-0139">CF(1)</keyword>
<dbReference type="Pfam" id="PF22919">
    <property type="entry name" value="ATP-synt_VA_C"/>
    <property type="match status" value="1"/>
</dbReference>
<comment type="similarity">
    <text evidence="2 14">Belongs to the ATPase alpha/beta chains family.</text>
</comment>
<dbReference type="InterPro" id="IPR005722">
    <property type="entry name" value="ATP_synth_F1_bsu"/>
</dbReference>
<accession>A0A3A8MVL7</accession>
<evidence type="ECO:0000313" key="17">
    <source>
        <dbReference type="Proteomes" id="UP000273405"/>
    </source>
</evidence>
<dbReference type="InterPro" id="IPR024034">
    <property type="entry name" value="ATPase_F1/V1_b/a_C"/>
</dbReference>
<dbReference type="GO" id="GO:0005524">
    <property type="term" value="F:ATP binding"/>
    <property type="evidence" value="ECO:0007669"/>
    <property type="project" value="UniProtKB-UniRule"/>
</dbReference>
<comment type="function">
    <text evidence="13">Produces ATP from ADP in the presence of a sodium ion gradient across the membrane. The beta chain is the catalytic subunit.</text>
</comment>
<feature type="binding site" evidence="14">
    <location>
        <begin position="160"/>
        <end position="167"/>
    </location>
    <ligand>
        <name>ATP</name>
        <dbReference type="ChEBI" id="CHEBI:30616"/>
    </ligand>
</feature>
<evidence type="ECO:0000256" key="8">
    <source>
        <dbReference type="ARBA" id="ARBA00023065"/>
    </source>
</evidence>
<keyword evidence="7 14" id="KW-1278">Translocase</keyword>
<feature type="domain" description="AAA+ ATPase" evidence="15">
    <location>
        <begin position="152"/>
        <end position="359"/>
    </location>
</feature>
<evidence type="ECO:0000256" key="5">
    <source>
        <dbReference type="ARBA" id="ARBA00022781"/>
    </source>
</evidence>
<dbReference type="NCBIfam" id="TIGR01039">
    <property type="entry name" value="atpD"/>
    <property type="match status" value="1"/>
</dbReference>
<dbReference type="CDD" id="cd01133">
    <property type="entry name" value="F1-ATPase_beta_CD"/>
    <property type="match status" value="1"/>
</dbReference>
<dbReference type="GO" id="GO:0005886">
    <property type="term" value="C:plasma membrane"/>
    <property type="evidence" value="ECO:0007669"/>
    <property type="project" value="UniProtKB-SubCell"/>
</dbReference>
<dbReference type="GO" id="GO:0046962">
    <property type="term" value="F:sodium-transporting ATPase activity, rotational mechanism"/>
    <property type="evidence" value="ECO:0007669"/>
    <property type="project" value="UniProtKB-EC"/>
</dbReference>
<gene>
    <name evidence="14 16" type="primary">atpD</name>
    <name evidence="16" type="ORF">D7X12_34160</name>
</gene>
<dbReference type="InterPro" id="IPR055190">
    <property type="entry name" value="ATP-synt_VA_C"/>
</dbReference>
<dbReference type="CDD" id="cd18115">
    <property type="entry name" value="ATP-synt_F1_beta_N"/>
    <property type="match status" value="1"/>
</dbReference>
<evidence type="ECO:0000256" key="12">
    <source>
        <dbReference type="ARBA" id="ARBA00052325"/>
    </source>
</evidence>
<sequence length="481" mass="51874">MSAQVPTTGKVTQVLGPVVDVEFPPGGLPEVYSALKITNPNLGTAQDNLTVEVAQHLGENTVRCIAMDSTEGLGRGMQVRNTGAPIQVPVGKATLGRIMNVTGDPVDEMGPVKATEYWPIHRAPPAFTDQDVRVQMFETGIKVIDLLAPYTRGGKIGLFGGAGVGKTVLLQELIRNVAVERGGFSVFAGVGERTREGNDLYHEMQETNVIQTSNLEASQAVLVYGQMNEPPGARARVALSALTMAEYFRDVEGRDVLLFVDNIFRFTQAGSEVSALLGRIPSAVGYQPTLATEMGGLQERITSTTKGSITSVQAIYVPADDLTDPAPATAFAHLDATTVLNRAIAELAIFPAVDPLDSTSRILSADVLGAEHYAVARRVQGILQRYKELQDIIAILGMDELSEEDKLSVARARKIQRFLSQPFFVAKVFTGKDGRYVKLADTIRGFKEIADGKHDDIPESAFYMTGDINEVIENARKLAAA</sequence>
<organism evidence="16 17">
    <name type="scientific">Corallococcus sicarius</name>
    <dbReference type="NCBI Taxonomy" id="2316726"/>
    <lineage>
        <taxon>Bacteria</taxon>
        <taxon>Pseudomonadati</taxon>
        <taxon>Myxococcota</taxon>
        <taxon>Myxococcia</taxon>
        <taxon>Myxococcales</taxon>
        <taxon>Cystobacterineae</taxon>
        <taxon>Myxococcaceae</taxon>
        <taxon>Corallococcus</taxon>
    </lineage>
</organism>
<proteinExistence type="inferred from homology"/>
<evidence type="ECO:0000256" key="4">
    <source>
        <dbReference type="ARBA" id="ARBA00022741"/>
    </source>
</evidence>
<dbReference type="InterPro" id="IPR050053">
    <property type="entry name" value="ATPase_alpha/beta_chains"/>
</dbReference>
<keyword evidence="14" id="KW-1003">Cell membrane</keyword>
<keyword evidence="16" id="KW-0378">Hydrolase</keyword>
<evidence type="ECO:0000256" key="3">
    <source>
        <dbReference type="ARBA" id="ARBA00022448"/>
    </source>
</evidence>
<dbReference type="PANTHER" id="PTHR15184">
    <property type="entry name" value="ATP SYNTHASE"/>
    <property type="match status" value="1"/>
</dbReference>
<dbReference type="SUPFAM" id="SSF50615">
    <property type="entry name" value="N-terminal domain of alpha and beta subunits of F1 ATP synthase"/>
    <property type="match status" value="1"/>
</dbReference>
<evidence type="ECO:0000256" key="7">
    <source>
        <dbReference type="ARBA" id="ARBA00022967"/>
    </source>
</evidence>
<keyword evidence="11 14" id="KW-0066">ATP synthesis</keyword>
<comment type="catalytic activity">
    <reaction evidence="12">
        <text>4 Na(+)(in) + ATP + H2O = 4 Na(+)(out) + ADP + phosphate + H(+)</text>
        <dbReference type="Rhea" id="RHEA:58156"/>
        <dbReference type="ChEBI" id="CHEBI:15377"/>
        <dbReference type="ChEBI" id="CHEBI:15378"/>
        <dbReference type="ChEBI" id="CHEBI:29101"/>
        <dbReference type="ChEBI" id="CHEBI:30616"/>
        <dbReference type="ChEBI" id="CHEBI:43474"/>
        <dbReference type="ChEBI" id="CHEBI:456216"/>
        <dbReference type="EC" id="7.2.2.1"/>
    </reaction>
</comment>
<evidence type="ECO:0000256" key="2">
    <source>
        <dbReference type="ARBA" id="ARBA00008936"/>
    </source>
</evidence>
<dbReference type="OrthoDB" id="9801639at2"/>
<dbReference type="InterPro" id="IPR003593">
    <property type="entry name" value="AAA+_ATPase"/>
</dbReference>
<dbReference type="FunFam" id="1.10.1140.10:FF:000001">
    <property type="entry name" value="ATP synthase subunit beta"/>
    <property type="match status" value="1"/>
</dbReference>
<dbReference type="Gene3D" id="2.40.10.170">
    <property type="match status" value="1"/>
</dbReference>
<keyword evidence="9 14" id="KW-0472">Membrane</keyword>
<name>A0A3A8MVL7_9BACT</name>
<keyword evidence="5 14" id="KW-0375">Hydrogen ion transport</keyword>
<comment type="function">
    <text evidence="14">Produces ATP from ADP in the presence of a proton gradient across the membrane. The catalytic sites are hosted primarily by the beta subunits.</text>
</comment>
<dbReference type="PANTHER" id="PTHR15184:SF71">
    <property type="entry name" value="ATP SYNTHASE SUBUNIT BETA, MITOCHONDRIAL"/>
    <property type="match status" value="1"/>
</dbReference>
<evidence type="ECO:0000256" key="13">
    <source>
        <dbReference type="ARBA" id="ARBA00059242"/>
    </source>
</evidence>
<dbReference type="RefSeq" id="WP_120629400.1">
    <property type="nucleotide sequence ID" value="NZ_RAWG01000324.1"/>
</dbReference>
<dbReference type="PIRSF" id="PIRSF039072">
    <property type="entry name" value="ATPase_subunit_beta"/>
    <property type="match status" value="1"/>
</dbReference>
<comment type="catalytic activity">
    <reaction evidence="14">
        <text>ATP + H2O + 4 H(+)(in) = ADP + phosphate + 5 H(+)(out)</text>
        <dbReference type="Rhea" id="RHEA:57720"/>
        <dbReference type="ChEBI" id="CHEBI:15377"/>
        <dbReference type="ChEBI" id="CHEBI:15378"/>
        <dbReference type="ChEBI" id="CHEBI:30616"/>
        <dbReference type="ChEBI" id="CHEBI:43474"/>
        <dbReference type="ChEBI" id="CHEBI:456216"/>
        <dbReference type="EC" id="7.1.2.2"/>
    </reaction>
</comment>
<dbReference type="PROSITE" id="PS00152">
    <property type="entry name" value="ATPASE_ALPHA_BETA"/>
    <property type="match status" value="1"/>
</dbReference>
<evidence type="ECO:0000256" key="6">
    <source>
        <dbReference type="ARBA" id="ARBA00022840"/>
    </source>
</evidence>
<comment type="caution">
    <text evidence="16">The sequence shown here is derived from an EMBL/GenBank/DDBJ whole genome shotgun (WGS) entry which is preliminary data.</text>
</comment>
<dbReference type="SMART" id="SM00382">
    <property type="entry name" value="AAA"/>
    <property type="match status" value="1"/>
</dbReference>
<dbReference type="GO" id="GO:0016787">
    <property type="term" value="F:hydrolase activity"/>
    <property type="evidence" value="ECO:0007669"/>
    <property type="project" value="UniProtKB-KW"/>
</dbReference>
<keyword evidence="6 14" id="KW-0067">ATP-binding</keyword>
<keyword evidence="8 14" id="KW-0406">Ion transport</keyword>
<dbReference type="EC" id="7.1.2.2" evidence="14"/>
<dbReference type="AlphaFoldDB" id="A0A3A8MVL7"/>
<dbReference type="SUPFAM" id="SSF47917">
    <property type="entry name" value="C-terminal domain of alpha and beta subunits of F1 ATP synthase"/>
    <property type="match status" value="1"/>
</dbReference>
<dbReference type="Pfam" id="PF00006">
    <property type="entry name" value="ATP-synt_ab"/>
    <property type="match status" value="1"/>
</dbReference>
<dbReference type="InterPro" id="IPR004100">
    <property type="entry name" value="ATPase_F1/V1/A1_a/bsu_N"/>
</dbReference>
<dbReference type="CDD" id="cd18110">
    <property type="entry name" value="ATP-synt_F1_beta_C"/>
    <property type="match status" value="1"/>
</dbReference>
<dbReference type="InterPro" id="IPR027417">
    <property type="entry name" value="P-loop_NTPase"/>
</dbReference>
<evidence type="ECO:0000256" key="11">
    <source>
        <dbReference type="ARBA" id="ARBA00023310"/>
    </source>
</evidence>
<dbReference type="InterPro" id="IPR000194">
    <property type="entry name" value="ATPase_F1/V1/A1_a/bsu_nucl-bd"/>
</dbReference>
<dbReference type="Pfam" id="PF02874">
    <property type="entry name" value="ATP-synt_ab_N"/>
    <property type="match status" value="1"/>
</dbReference>
<reference evidence="17" key="1">
    <citation type="submission" date="2018-09" db="EMBL/GenBank/DDBJ databases">
        <authorList>
            <person name="Livingstone P.G."/>
            <person name="Whitworth D.E."/>
        </authorList>
    </citation>
    <scope>NUCLEOTIDE SEQUENCE [LARGE SCALE GENOMIC DNA]</scope>
    <source>
        <strain evidence="17">CA040B</strain>
    </source>
</reference>
<evidence type="ECO:0000256" key="9">
    <source>
        <dbReference type="ARBA" id="ARBA00023136"/>
    </source>
</evidence>
<dbReference type="Proteomes" id="UP000273405">
    <property type="component" value="Unassembled WGS sequence"/>
</dbReference>
<dbReference type="GO" id="GO:0045259">
    <property type="term" value="C:proton-transporting ATP synthase complex"/>
    <property type="evidence" value="ECO:0007669"/>
    <property type="project" value="UniProtKB-KW"/>
</dbReference>
<dbReference type="FunFam" id="3.40.50.300:FF:000026">
    <property type="entry name" value="ATP synthase subunit beta"/>
    <property type="match status" value="1"/>
</dbReference>
<dbReference type="HAMAP" id="MF_01347">
    <property type="entry name" value="ATP_synth_beta_bact"/>
    <property type="match status" value="1"/>
</dbReference>
<keyword evidence="3 14" id="KW-0813">Transport</keyword>
<keyword evidence="4 14" id="KW-0547">Nucleotide-binding</keyword>
<evidence type="ECO:0000259" key="15">
    <source>
        <dbReference type="SMART" id="SM00382"/>
    </source>
</evidence>
<evidence type="ECO:0000256" key="1">
    <source>
        <dbReference type="ARBA" id="ARBA00004370"/>
    </source>
</evidence>
<keyword evidence="17" id="KW-1185">Reference proteome</keyword>
<dbReference type="Gene3D" id="3.40.50.300">
    <property type="entry name" value="P-loop containing nucleotide triphosphate hydrolases"/>
    <property type="match status" value="1"/>
</dbReference>
<dbReference type="InterPro" id="IPR036121">
    <property type="entry name" value="ATPase_F1/V1/A1_a/bsu_N_sf"/>
</dbReference>
<dbReference type="Gene3D" id="1.10.1140.10">
    <property type="entry name" value="Bovine Mitochondrial F1-atpase, Atp Synthase Beta Chain, Chain D, domain 3"/>
    <property type="match status" value="1"/>
</dbReference>
<evidence type="ECO:0000313" key="16">
    <source>
        <dbReference type="EMBL" id="RKH35319.1"/>
    </source>
</evidence>
<dbReference type="EMBL" id="RAWG01000324">
    <property type="protein sequence ID" value="RKH35319.1"/>
    <property type="molecule type" value="Genomic_DNA"/>
</dbReference>
<evidence type="ECO:0000256" key="14">
    <source>
        <dbReference type="HAMAP-Rule" id="MF_01347"/>
    </source>
</evidence>